<dbReference type="HOGENOM" id="CLU_129084_0_2_1"/>
<dbReference type="InterPro" id="IPR051991">
    <property type="entry name" value="Mitoribosomal_protein_bL32"/>
</dbReference>
<evidence type="ECO:0000256" key="6">
    <source>
        <dbReference type="ARBA" id="ARBA00023274"/>
    </source>
</evidence>
<organism evidence="8 9">
    <name type="scientific">Exophiala xenobiotica</name>
    <dbReference type="NCBI Taxonomy" id="348802"/>
    <lineage>
        <taxon>Eukaryota</taxon>
        <taxon>Fungi</taxon>
        <taxon>Dikarya</taxon>
        <taxon>Ascomycota</taxon>
        <taxon>Pezizomycotina</taxon>
        <taxon>Eurotiomycetes</taxon>
        <taxon>Chaetothyriomycetidae</taxon>
        <taxon>Chaetothyriales</taxon>
        <taxon>Herpotrichiellaceae</taxon>
        <taxon>Exophiala</taxon>
    </lineage>
</organism>
<evidence type="ECO:0000313" key="9">
    <source>
        <dbReference type="Proteomes" id="UP000054342"/>
    </source>
</evidence>
<dbReference type="EMBL" id="KN847321">
    <property type="protein sequence ID" value="KIW52703.1"/>
    <property type="molecule type" value="Genomic_DNA"/>
</dbReference>
<dbReference type="PANTHER" id="PTHR21026">
    <property type="entry name" value="39S RIBOSOMAL PROTEIN L32, MITOCHONDRIAL"/>
    <property type="match status" value="1"/>
</dbReference>
<dbReference type="OrthoDB" id="2014905at2759"/>
<dbReference type="InterPro" id="IPR002677">
    <property type="entry name" value="Ribosomal_bL32"/>
</dbReference>
<dbReference type="GO" id="GO:0006412">
    <property type="term" value="P:translation"/>
    <property type="evidence" value="ECO:0007669"/>
    <property type="project" value="InterPro"/>
</dbReference>
<keyword evidence="9" id="KW-1185">Reference proteome</keyword>
<name>A0A0D2EBG3_9EURO</name>
<dbReference type="Pfam" id="PF01783">
    <property type="entry name" value="Ribosomal_L32p"/>
    <property type="match status" value="1"/>
</dbReference>
<gene>
    <name evidence="8" type="ORF">PV05_08327</name>
</gene>
<evidence type="ECO:0000256" key="3">
    <source>
        <dbReference type="ARBA" id="ARBA00022946"/>
    </source>
</evidence>
<comment type="similarity">
    <text evidence="2">Belongs to the bacterial ribosomal protein bL32 family.</text>
</comment>
<keyword evidence="3" id="KW-0809">Transit peptide</keyword>
<dbReference type="Proteomes" id="UP000054342">
    <property type="component" value="Unassembled WGS sequence"/>
</dbReference>
<keyword evidence="4 8" id="KW-0689">Ribosomal protein</keyword>
<protein>
    <recommendedName>
        <fullName evidence="7">Large ribosomal subunit protein bL32m</fullName>
    </recommendedName>
</protein>
<evidence type="ECO:0000256" key="7">
    <source>
        <dbReference type="ARBA" id="ARBA00039935"/>
    </source>
</evidence>
<keyword evidence="5" id="KW-0496">Mitochondrion</keyword>
<dbReference type="GO" id="GO:0005762">
    <property type="term" value="C:mitochondrial large ribosomal subunit"/>
    <property type="evidence" value="ECO:0007669"/>
    <property type="project" value="TreeGrafter"/>
</dbReference>
<reference evidence="8 9" key="1">
    <citation type="submission" date="2015-01" db="EMBL/GenBank/DDBJ databases">
        <title>The Genome Sequence of Exophiala xenobiotica CBS118157.</title>
        <authorList>
            <consortium name="The Broad Institute Genomics Platform"/>
            <person name="Cuomo C."/>
            <person name="de Hoog S."/>
            <person name="Gorbushina A."/>
            <person name="Stielow B."/>
            <person name="Teixiera M."/>
            <person name="Abouelleil A."/>
            <person name="Chapman S.B."/>
            <person name="Priest M."/>
            <person name="Young S.K."/>
            <person name="Wortman J."/>
            <person name="Nusbaum C."/>
            <person name="Birren B."/>
        </authorList>
    </citation>
    <scope>NUCLEOTIDE SEQUENCE [LARGE SCALE GENOMIC DNA]</scope>
    <source>
        <strain evidence="8 9">CBS 118157</strain>
    </source>
</reference>
<dbReference type="GO" id="GO:0003735">
    <property type="term" value="F:structural constituent of ribosome"/>
    <property type="evidence" value="ECO:0007669"/>
    <property type="project" value="InterPro"/>
</dbReference>
<dbReference type="STRING" id="348802.A0A0D2EBG3"/>
<evidence type="ECO:0000256" key="1">
    <source>
        <dbReference type="ARBA" id="ARBA00004173"/>
    </source>
</evidence>
<dbReference type="SUPFAM" id="SSF57829">
    <property type="entry name" value="Zn-binding ribosomal proteins"/>
    <property type="match status" value="1"/>
</dbReference>
<dbReference type="PANTHER" id="PTHR21026:SF2">
    <property type="entry name" value="LARGE RIBOSOMAL SUBUNIT PROTEIN BL32M"/>
    <property type="match status" value="1"/>
</dbReference>
<proteinExistence type="inferred from homology"/>
<evidence type="ECO:0000313" key="8">
    <source>
        <dbReference type="EMBL" id="KIW52703.1"/>
    </source>
</evidence>
<evidence type="ECO:0000256" key="5">
    <source>
        <dbReference type="ARBA" id="ARBA00023128"/>
    </source>
</evidence>
<dbReference type="RefSeq" id="XP_013313287.1">
    <property type="nucleotide sequence ID" value="XM_013457833.1"/>
</dbReference>
<dbReference type="AlphaFoldDB" id="A0A0D2EBG3"/>
<dbReference type="NCBIfam" id="TIGR01031">
    <property type="entry name" value="rpmF_bact"/>
    <property type="match status" value="1"/>
</dbReference>
<dbReference type="GeneID" id="25330235"/>
<accession>A0A0D2EBG3</accession>
<evidence type="ECO:0000256" key="4">
    <source>
        <dbReference type="ARBA" id="ARBA00022980"/>
    </source>
</evidence>
<sequence>MALTAAAASTSLSSLFLRRTAARFASALQSWPSRPLLSASIAIPAIAINIPGLVSDIWEGILKAVPKKKTSHRKKRQRQLAGKALKDVKAINECPGCGRPKKAHTLCPYCVAEIYESWKARDAEQREMASQSKS</sequence>
<dbReference type="InterPro" id="IPR011332">
    <property type="entry name" value="Ribosomal_zn-bd"/>
</dbReference>
<evidence type="ECO:0000256" key="2">
    <source>
        <dbReference type="ARBA" id="ARBA00008560"/>
    </source>
</evidence>
<keyword evidence="6" id="KW-0687">Ribonucleoprotein</keyword>
<comment type="subcellular location">
    <subcellularLocation>
        <location evidence="1">Mitochondrion</location>
    </subcellularLocation>
</comment>